<reference evidence="2 3" key="1">
    <citation type="submission" date="2019-08" db="EMBL/GenBank/DDBJ databases">
        <authorList>
            <person name="Alioto T."/>
            <person name="Alioto T."/>
            <person name="Gomez Garrido J."/>
        </authorList>
    </citation>
    <scope>NUCLEOTIDE SEQUENCE [LARGE SCALE GENOMIC DNA]</scope>
</reference>
<dbReference type="AlphaFoldDB" id="A0A5E4M5B0"/>
<feature type="transmembrane region" description="Helical" evidence="1">
    <location>
        <begin position="48"/>
        <end position="67"/>
    </location>
</feature>
<feature type="transmembrane region" description="Helical" evidence="1">
    <location>
        <begin position="23"/>
        <end position="42"/>
    </location>
</feature>
<organism evidence="2 3">
    <name type="scientific">Cinara cedri</name>
    <dbReference type="NCBI Taxonomy" id="506608"/>
    <lineage>
        <taxon>Eukaryota</taxon>
        <taxon>Metazoa</taxon>
        <taxon>Ecdysozoa</taxon>
        <taxon>Arthropoda</taxon>
        <taxon>Hexapoda</taxon>
        <taxon>Insecta</taxon>
        <taxon>Pterygota</taxon>
        <taxon>Neoptera</taxon>
        <taxon>Paraneoptera</taxon>
        <taxon>Hemiptera</taxon>
        <taxon>Sternorrhyncha</taxon>
        <taxon>Aphidomorpha</taxon>
        <taxon>Aphidoidea</taxon>
        <taxon>Aphididae</taxon>
        <taxon>Lachninae</taxon>
        <taxon>Cinara</taxon>
    </lineage>
</organism>
<accession>A0A5E4M5B0</accession>
<keyword evidence="1" id="KW-0812">Transmembrane</keyword>
<evidence type="ECO:0000313" key="3">
    <source>
        <dbReference type="Proteomes" id="UP000325440"/>
    </source>
</evidence>
<dbReference type="EMBL" id="CABPRJ010000095">
    <property type="protein sequence ID" value="VVC27350.1"/>
    <property type="molecule type" value="Genomic_DNA"/>
</dbReference>
<evidence type="ECO:0000313" key="2">
    <source>
        <dbReference type="EMBL" id="VVC27350.1"/>
    </source>
</evidence>
<evidence type="ECO:0000256" key="1">
    <source>
        <dbReference type="SAM" id="Phobius"/>
    </source>
</evidence>
<keyword evidence="1" id="KW-0472">Membrane</keyword>
<dbReference type="OrthoDB" id="8306001at2759"/>
<feature type="transmembrane region" description="Helical" evidence="1">
    <location>
        <begin position="128"/>
        <end position="147"/>
    </location>
</feature>
<name>A0A5E4M5B0_9HEMI</name>
<proteinExistence type="predicted"/>
<keyword evidence="3" id="KW-1185">Reference proteome</keyword>
<gene>
    <name evidence="2" type="ORF">CINCED_3A014025</name>
</gene>
<sequence length="171" mass="19192">MDHELTYQELAHRKKVRTYSKRFFTVLSAVLSTGYVATLVFHVSDFSIYFATIGAVVSMISLILNMWSLTDHFRKKELDEKHKIQEKTSGKLTKICLDITSSGLFVLGGIILVLPSDLLLPFNLLSSLGLPIVSTPFFALGYFIMAVNCTRSIINSLQVDQHYNNNEGITV</sequence>
<protein>
    <submittedName>
        <fullName evidence="2">Uncharacterized protein</fullName>
    </submittedName>
</protein>
<dbReference type="Proteomes" id="UP000325440">
    <property type="component" value="Unassembled WGS sequence"/>
</dbReference>
<feature type="transmembrane region" description="Helical" evidence="1">
    <location>
        <begin position="95"/>
        <end position="116"/>
    </location>
</feature>
<keyword evidence="1" id="KW-1133">Transmembrane helix</keyword>